<dbReference type="CDD" id="cd00118">
    <property type="entry name" value="LysM"/>
    <property type="match status" value="1"/>
</dbReference>
<dbReference type="InterPro" id="IPR018392">
    <property type="entry name" value="LysM"/>
</dbReference>
<evidence type="ECO:0000313" key="2">
    <source>
        <dbReference type="EMBL" id="KAL2829399.1"/>
    </source>
</evidence>
<protein>
    <recommendedName>
        <fullName evidence="1">LysM domain-containing protein</fullName>
    </recommendedName>
</protein>
<gene>
    <name evidence="2" type="ORF">BDW59DRAFT_158988</name>
</gene>
<dbReference type="EMBL" id="JBFXLS010000016">
    <property type="protein sequence ID" value="KAL2829399.1"/>
    <property type="molecule type" value="Genomic_DNA"/>
</dbReference>
<name>A0ABR4INT5_9EURO</name>
<proteinExistence type="predicted"/>
<dbReference type="PROSITE" id="PS51782">
    <property type="entry name" value="LYSM"/>
    <property type="match status" value="1"/>
</dbReference>
<dbReference type="InterPro" id="IPR036779">
    <property type="entry name" value="LysM_dom_sf"/>
</dbReference>
<evidence type="ECO:0000259" key="1">
    <source>
        <dbReference type="PROSITE" id="PS51782"/>
    </source>
</evidence>
<evidence type="ECO:0000313" key="3">
    <source>
        <dbReference type="Proteomes" id="UP001610335"/>
    </source>
</evidence>
<comment type="caution">
    <text evidence="2">The sequence shown here is derived from an EMBL/GenBank/DDBJ whole genome shotgun (WGS) entry which is preliminary data.</text>
</comment>
<feature type="domain" description="LysM" evidence="1">
    <location>
        <begin position="71"/>
        <end position="110"/>
    </location>
</feature>
<reference evidence="2 3" key="1">
    <citation type="submission" date="2024-07" db="EMBL/GenBank/DDBJ databases">
        <title>Section-level genome sequencing and comparative genomics of Aspergillus sections Usti and Cavernicolus.</title>
        <authorList>
            <consortium name="Lawrence Berkeley National Laboratory"/>
            <person name="Nybo J.L."/>
            <person name="Vesth T.C."/>
            <person name="Theobald S."/>
            <person name="Frisvad J.C."/>
            <person name="Larsen T.O."/>
            <person name="Kjaerboelling I."/>
            <person name="Rothschild-Mancinelli K."/>
            <person name="Lyhne E.K."/>
            <person name="Kogle M.E."/>
            <person name="Barry K."/>
            <person name="Clum A."/>
            <person name="Na H."/>
            <person name="Ledsgaard L."/>
            <person name="Lin J."/>
            <person name="Lipzen A."/>
            <person name="Kuo A."/>
            <person name="Riley R."/>
            <person name="Mondo S."/>
            <person name="LaButti K."/>
            <person name="Haridas S."/>
            <person name="Pangalinan J."/>
            <person name="Salamov A.A."/>
            <person name="Simmons B.A."/>
            <person name="Magnuson J.K."/>
            <person name="Chen J."/>
            <person name="Drula E."/>
            <person name="Henrissat B."/>
            <person name="Wiebenga A."/>
            <person name="Lubbers R.J."/>
            <person name="Gomes A.C."/>
            <person name="Makela M.R."/>
            <person name="Stajich J."/>
            <person name="Grigoriev I.V."/>
            <person name="Mortensen U.H."/>
            <person name="De vries R.P."/>
            <person name="Baker S.E."/>
            <person name="Andersen M.R."/>
        </authorList>
    </citation>
    <scope>NUCLEOTIDE SEQUENCE [LARGE SCALE GENOMIC DNA]</scope>
    <source>
        <strain evidence="2 3">CBS 600.67</strain>
    </source>
</reference>
<keyword evidence="3" id="KW-1185">Reference proteome</keyword>
<dbReference type="Proteomes" id="UP001610335">
    <property type="component" value="Unassembled WGS sequence"/>
</dbReference>
<sequence length="110" mass="12134">MVALPAPSLLDISRFGTPQPPLHVVLDDRHNHKSQDSNFSTHELLYANGLAAYCVDFPGTGTSLCMPESCAIYTVQKIDTCYSIVEEHKYAFTVTQLVFWNANSDQGPVS</sequence>
<organism evidence="2 3">
    <name type="scientific">Aspergillus cavernicola</name>
    <dbReference type="NCBI Taxonomy" id="176166"/>
    <lineage>
        <taxon>Eukaryota</taxon>
        <taxon>Fungi</taxon>
        <taxon>Dikarya</taxon>
        <taxon>Ascomycota</taxon>
        <taxon>Pezizomycotina</taxon>
        <taxon>Eurotiomycetes</taxon>
        <taxon>Eurotiomycetidae</taxon>
        <taxon>Eurotiales</taxon>
        <taxon>Aspergillaceae</taxon>
        <taxon>Aspergillus</taxon>
        <taxon>Aspergillus subgen. Nidulantes</taxon>
    </lineage>
</organism>
<dbReference type="Gene3D" id="3.10.350.10">
    <property type="entry name" value="LysM domain"/>
    <property type="match status" value="1"/>
</dbReference>
<accession>A0ABR4INT5</accession>